<dbReference type="HAMAP" id="MF_00111">
    <property type="entry name" value="MurA"/>
    <property type="match status" value="1"/>
</dbReference>
<dbReference type="GO" id="GO:0008360">
    <property type="term" value="P:regulation of cell shape"/>
    <property type="evidence" value="ECO:0007669"/>
    <property type="project" value="UniProtKB-KW"/>
</dbReference>
<evidence type="ECO:0000256" key="4">
    <source>
        <dbReference type="ARBA" id="ARBA00022618"/>
    </source>
</evidence>
<evidence type="ECO:0000256" key="8">
    <source>
        <dbReference type="ARBA" id="ARBA00023306"/>
    </source>
</evidence>
<keyword evidence="6 12" id="KW-0133">Cell shape</keyword>
<reference evidence="14" key="1">
    <citation type="submission" date="2017-05" db="EMBL/GenBank/DDBJ databases">
        <authorList>
            <person name="Varghese N."/>
            <person name="Submissions S."/>
        </authorList>
    </citation>
    <scope>NUCLEOTIDE SEQUENCE</scope>
    <source>
        <strain evidence="14">Su22</strain>
    </source>
</reference>
<evidence type="ECO:0000256" key="7">
    <source>
        <dbReference type="ARBA" id="ARBA00022984"/>
    </source>
</evidence>
<evidence type="ECO:0000313" key="15">
    <source>
        <dbReference type="Proteomes" id="UP001158066"/>
    </source>
</evidence>
<evidence type="ECO:0000256" key="9">
    <source>
        <dbReference type="ARBA" id="ARBA00023316"/>
    </source>
</evidence>
<evidence type="ECO:0000256" key="1">
    <source>
        <dbReference type="ARBA" id="ARBA00004496"/>
    </source>
</evidence>
<dbReference type="GO" id="GO:0071555">
    <property type="term" value="P:cell wall organization"/>
    <property type="evidence" value="ECO:0007669"/>
    <property type="project" value="UniProtKB-KW"/>
</dbReference>
<evidence type="ECO:0000256" key="10">
    <source>
        <dbReference type="ARBA" id="ARBA00038367"/>
    </source>
</evidence>
<keyword evidence="8 12" id="KW-0131">Cell cycle</keyword>
<comment type="pathway">
    <text evidence="2 12">Cell wall biogenesis; peptidoglycan biosynthesis.</text>
</comment>
<keyword evidence="5 12" id="KW-0808">Transferase</keyword>
<comment type="caution">
    <text evidence="12">Lacks conserved residue(s) required for the propagation of feature annotation.</text>
</comment>
<comment type="function">
    <text evidence="12">Cell wall formation. Adds enolpyruvyl to UDP-N-acetylglucosamine.</text>
</comment>
<comment type="caution">
    <text evidence="14">The sequence shown here is derived from an EMBL/GenBank/DDBJ whole genome shotgun (WGS) entry which is preliminary data.</text>
</comment>
<dbReference type="PANTHER" id="PTHR43783">
    <property type="entry name" value="UDP-N-ACETYLGLUCOSAMINE 1-CARBOXYVINYLTRANSFERASE"/>
    <property type="match status" value="1"/>
</dbReference>
<dbReference type="AlphaFoldDB" id="A0AA45WWB7"/>
<feature type="binding site" evidence="12">
    <location>
        <position position="313"/>
    </location>
    <ligand>
        <name>UDP-N-acetyl-alpha-D-glucosamine</name>
        <dbReference type="ChEBI" id="CHEBI:57705"/>
    </ligand>
</feature>
<comment type="catalytic activity">
    <reaction evidence="11 12">
        <text>phosphoenolpyruvate + UDP-N-acetyl-alpha-D-glucosamine = UDP-N-acetyl-3-O-(1-carboxyvinyl)-alpha-D-glucosamine + phosphate</text>
        <dbReference type="Rhea" id="RHEA:18681"/>
        <dbReference type="ChEBI" id="CHEBI:43474"/>
        <dbReference type="ChEBI" id="CHEBI:57705"/>
        <dbReference type="ChEBI" id="CHEBI:58702"/>
        <dbReference type="ChEBI" id="CHEBI:68483"/>
        <dbReference type="EC" id="2.5.1.7"/>
    </reaction>
</comment>
<name>A0AA45WWB7_9CLOT</name>
<protein>
    <recommendedName>
        <fullName evidence="12">UDP-N-acetylglucosamine 1-carboxyvinyltransferase</fullName>
        <ecNumber evidence="12">2.5.1.7</ecNumber>
    </recommendedName>
    <alternativeName>
        <fullName evidence="12">Enoylpyruvate transferase</fullName>
    </alternativeName>
    <alternativeName>
        <fullName evidence="12">UDP-N-acetylglucosamine enolpyruvyl transferase</fullName>
        <shortName evidence="12">EPT</shortName>
    </alternativeName>
</protein>
<evidence type="ECO:0000256" key="12">
    <source>
        <dbReference type="HAMAP-Rule" id="MF_00111"/>
    </source>
</evidence>
<dbReference type="InterPro" id="IPR013792">
    <property type="entry name" value="RNA3'P_cycl/enolpyr_Trfase_a/b"/>
</dbReference>
<dbReference type="InterPro" id="IPR050068">
    <property type="entry name" value="MurA_subfamily"/>
</dbReference>
<dbReference type="GO" id="GO:0009252">
    <property type="term" value="P:peptidoglycan biosynthetic process"/>
    <property type="evidence" value="ECO:0007669"/>
    <property type="project" value="UniProtKB-UniRule"/>
</dbReference>
<gene>
    <name evidence="12" type="primary">murA</name>
    <name evidence="14" type="ORF">SAMN06296020_107111</name>
</gene>
<dbReference type="PANTHER" id="PTHR43783:SF2">
    <property type="entry name" value="UDP-N-ACETYLGLUCOSAMINE 1-CARBOXYVINYLTRANSFERASE 2"/>
    <property type="match status" value="1"/>
</dbReference>
<dbReference type="Gene3D" id="3.65.10.10">
    <property type="entry name" value="Enolpyruvate transferase domain"/>
    <property type="match status" value="2"/>
</dbReference>
<dbReference type="NCBIfam" id="NF009470">
    <property type="entry name" value="PRK12830.1"/>
    <property type="match status" value="1"/>
</dbReference>
<evidence type="ECO:0000256" key="6">
    <source>
        <dbReference type="ARBA" id="ARBA00022960"/>
    </source>
</evidence>
<evidence type="ECO:0000259" key="13">
    <source>
        <dbReference type="Pfam" id="PF00275"/>
    </source>
</evidence>
<dbReference type="InterPro" id="IPR001986">
    <property type="entry name" value="Enolpyruvate_Tfrase_dom"/>
</dbReference>
<evidence type="ECO:0000313" key="14">
    <source>
        <dbReference type="EMBL" id="SMP58717.1"/>
    </source>
</evidence>
<proteinExistence type="inferred from homology"/>
<keyword evidence="12" id="KW-0670">Pyruvate</keyword>
<dbReference type="InterPro" id="IPR005750">
    <property type="entry name" value="UDP_GlcNAc_COvinyl_MurA"/>
</dbReference>
<dbReference type="FunFam" id="3.65.10.10:FF:000001">
    <property type="entry name" value="UDP-N-acetylglucosamine 1-carboxyvinyltransferase"/>
    <property type="match status" value="1"/>
</dbReference>
<dbReference type="GO" id="GO:0008760">
    <property type="term" value="F:UDP-N-acetylglucosamine 1-carboxyvinyltransferase activity"/>
    <property type="evidence" value="ECO:0007669"/>
    <property type="project" value="UniProtKB-UniRule"/>
</dbReference>
<keyword evidence="9 12" id="KW-0961">Cell wall biogenesis/degradation</keyword>
<dbReference type="EMBL" id="FXUF01000007">
    <property type="protein sequence ID" value="SMP58717.1"/>
    <property type="molecule type" value="Genomic_DNA"/>
</dbReference>
<dbReference type="NCBIfam" id="NF006873">
    <property type="entry name" value="PRK09369.1"/>
    <property type="match status" value="1"/>
</dbReference>
<feature type="active site" description="Proton donor" evidence="12">
    <location>
        <position position="123"/>
    </location>
</feature>
<keyword evidence="15" id="KW-1185">Reference proteome</keyword>
<feature type="binding site" evidence="12">
    <location>
        <position position="99"/>
    </location>
    <ligand>
        <name>UDP-N-acetyl-alpha-D-glucosamine</name>
        <dbReference type="ChEBI" id="CHEBI:57705"/>
    </ligand>
</feature>
<dbReference type="NCBIfam" id="TIGR01072">
    <property type="entry name" value="murA"/>
    <property type="match status" value="1"/>
</dbReference>
<keyword evidence="3 12" id="KW-0963">Cytoplasm</keyword>
<organism evidence="14 15">
    <name type="scientific">Anoxynatronum buryatiense</name>
    <dbReference type="NCBI Taxonomy" id="489973"/>
    <lineage>
        <taxon>Bacteria</taxon>
        <taxon>Bacillati</taxon>
        <taxon>Bacillota</taxon>
        <taxon>Clostridia</taxon>
        <taxon>Eubacteriales</taxon>
        <taxon>Clostridiaceae</taxon>
        <taxon>Anoxynatronum</taxon>
    </lineage>
</organism>
<dbReference type="CDD" id="cd01555">
    <property type="entry name" value="UdpNAET"/>
    <property type="match status" value="1"/>
</dbReference>
<dbReference type="RefSeq" id="WP_283409433.1">
    <property type="nucleotide sequence ID" value="NZ_FXUF01000007.1"/>
</dbReference>
<feature type="binding site" evidence="12">
    <location>
        <begin position="128"/>
        <end position="132"/>
    </location>
    <ligand>
        <name>UDP-N-acetyl-alpha-D-glucosamine</name>
        <dbReference type="ChEBI" id="CHEBI:57705"/>
    </ligand>
</feature>
<accession>A0AA45WWB7</accession>
<dbReference type="GO" id="GO:0051301">
    <property type="term" value="P:cell division"/>
    <property type="evidence" value="ECO:0007669"/>
    <property type="project" value="UniProtKB-KW"/>
</dbReference>
<evidence type="ECO:0000256" key="11">
    <source>
        <dbReference type="ARBA" id="ARBA00047527"/>
    </source>
</evidence>
<dbReference type="Proteomes" id="UP001158066">
    <property type="component" value="Unassembled WGS sequence"/>
</dbReference>
<keyword evidence="4 12" id="KW-0132">Cell division</keyword>
<feature type="domain" description="Enolpyruvate transferase" evidence="13">
    <location>
        <begin position="7"/>
        <end position="413"/>
    </location>
</feature>
<dbReference type="EC" id="2.5.1.7" evidence="12"/>
<comment type="subcellular location">
    <subcellularLocation>
        <location evidence="1 12">Cytoplasm</location>
    </subcellularLocation>
</comment>
<evidence type="ECO:0000256" key="3">
    <source>
        <dbReference type="ARBA" id="ARBA00022490"/>
    </source>
</evidence>
<feature type="modified residue" description="2-(S-cysteinyl)pyruvic acid O-phosphothioketal" evidence="12">
    <location>
        <position position="123"/>
    </location>
</feature>
<feature type="binding site" evidence="12">
    <location>
        <begin position="22"/>
        <end position="23"/>
    </location>
    <ligand>
        <name>phosphoenolpyruvate</name>
        <dbReference type="ChEBI" id="CHEBI:58702"/>
    </ligand>
</feature>
<evidence type="ECO:0000256" key="2">
    <source>
        <dbReference type="ARBA" id="ARBA00004752"/>
    </source>
</evidence>
<evidence type="ECO:0000256" key="5">
    <source>
        <dbReference type="ARBA" id="ARBA00022679"/>
    </source>
</evidence>
<dbReference type="Pfam" id="PF00275">
    <property type="entry name" value="EPSP_synthase"/>
    <property type="match status" value="1"/>
</dbReference>
<keyword evidence="7 12" id="KW-0573">Peptidoglycan synthesis</keyword>
<dbReference type="SUPFAM" id="SSF55205">
    <property type="entry name" value="EPT/RTPC-like"/>
    <property type="match status" value="1"/>
</dbReference>
<comment type="similarity">
    <text evidence="10 12">Belongs to the EPSP synthase family. MurA subfamily.</text>
</comment>
<dbReference type="GO" id="GO:0019277">
    <property type="term" value="P:UDP-N-acetylgalactosamine biosynthetic process"/>
    <property type="evidence" value="ECO:0007669"/>
    <property type="project" value="InterPro"/>
</dbReference>
<sequence>MEKLIIKGGVKLKGQVDVSGFKNSAVALIPATVLAGAPCVIDNLPGISDIKILTQILRDLGATVTENGLNPVNGSHSLHIDTTTMTECYADYDMAKNLRASYYFLGAALGRFKKARVAYPGGCNIGVRPIDQHIKGFEALGATVSIEHGIISVEAEKLVGTEIYLDMVSVGATINVMLAAVMAEGRTVIENAAKEPHIVDVANFLNCMGAEIRGAGTDVIRINGVEKLGGCNHTVIPDQIEAGTYMIAAAATGGDVVVNKVIPKHLESVTAKLKEMGVEITEEDESLSVRVNATKPLKNVNIKTLVYPGFPTDLQQPMSALLSVAKGIGIVTETIFEGRFKHVDQLKKMGANIKVEGRVAVIEGVDNLMGATVTATDLRAAASLVIAGLMAEGTTEVENIHFLDRGYDLFQEKIQNLGADVHRVTVED</sequence>
<dbReference type="InterPro" id="IPR036968">
    <property type="entry name" value="Enolpyruvate_Tfrase_sf"/>
</dbReference>
<feature type="binding site" evidence="12">
    <location>
        <position position="335"/>
    </location>
    <ligand>
        <name>UDP-N-acetyl-alpha-D-glucosamine</name>
        <dbReference type="ChEBI" id="CHEBI:57705"/>
    </ligand>
</feature>
<dbReference type="GO" id="GO:0005737">
    <property type="term" value="C:cytoplasm"/>
    <property type="evidence" value="ECO:0007669"/>
    <property type="project" value="UniProtKB-SubCell"/>
</dbReference>